<feature type="region of interest" description="Disordered" evidence="4">
    <location>
        <begin position="346"/>
        <end position="365"/>
    </location>
</feature>
<feature type="domain" description="UDENN" evidence="5">
    <location>
        <begin position="1"/>
        <end position="277"/>
    </location>
</feature>
<evidence type="ECO:0000256" key="3">
    <source>
        <dbReference type="ARBA" id="ARBA00023329"/>
    </source>
</evidence>
<feature type="compositionally biased region" description="Basic and acidic residues" evidence="4">
    <location>
        <begin position="537"/>
        <end position="560"/>
    </location>
</feature>
<feature type="compositionally biased region" description="Low complexity" evidence="4">
    <location>
        <begin position="561"/>
        <end position="570"/>
    </location>
</feature>
<dbReference type="AlphaFoldDB" id="A0A7L1KV10"/>
<dbReference type="Pfam" id="PF02141">
    <property type="entry name" value="DENN"/>
    <property type="match status" value="1"/>
</dbReference>
<evidence type="ECO:0000313" key="6">
    <source>
        <dbReference type="EMBL" id="NXN66755.1"/>
    </source>
</evidence>
<reference evidence="6 7" key="1">
    <citation type="submission" date="2019-09" db="EMBL/GenBank/DDBJ databases">
        <title>Bird 10,000 Genomes (B10K) Project - Family phase.</title>
        <authorList>
            <person name="Zhang G."/>
        </authorList>
    </citation>
    <scope>NUCLEOTIDE SEQUENCE [LARGE SCALE GENOMIC DNA]</scope>
    <source>
        <strain evidence="6">B10K-DU-002-13</strain>
        <tissue evidence="6">Muscle</tissue>
    </source>
</reference>
<evidence type="ECO:0000256" key="4">
    <source>
        <dbReference type="SAM" id="MobiDB-lite"/>
    </source>
</evidence>
<dbReference type="EMBL" id="VXBK01003788">
    <property type="protein sequence ID" value="NXN66755.1"/>
    <property type="molecule type" value="Genomic_DNA"/>
</dbReference>
<feature type="non-terminal residue" evidence="6">
    <location>
        <position position="666"/>
    </location>
</feature>
<proteinExistence type="predicted"/>
<dbReference type="InterPro" id="IPR001194">
    <property type="entry name" value="cDENN_dom"/>
</dbReference>
<dbReference type="Gene3D" id="6.10.140.1000">
    <property type="match status" value="1"/>
</dbReference>
<keyword evidence="3" id="KW-0968">Cytoplasmic vesicle</keyword>
<dbReference type="GO" id="GO:0030136">
    <property type="term" value="C:clathrin-coated vesicle"/>
    <property type="evidence" value="ECO:0007669"/>
    <property type="project" value="UniProtKB-SubCell"/>
</dbReference>
<dbReference type="Gene3D" id="3.40.50.11500">
    <property type="match status" value="1"/>
</dbReference>
<dbReference type="PROSITE" id="PS50211">
    <property type="entry name" value="DENN"/>
    <property type="match status" value="1"/>
</dbReference>
<dbReference type="InterPro" id="IPR043153">
    <property type="entry name" value="DENN_C"/>
</dbReference>
<dbReference type="GO" id="GO:0005085">
    <property type="term" value="F:guanyl-nucleotide exchange factor activity"/>
    <property type="evidence" value="ECO:0007669"/>
    <property type="project" value="UniProtKB-KW"/>
</dbReference>
<organism evidence="6 7">
    <name type="scientific">Himantopus himantopus</name>
    <name type="common">Black-winged stilt</name>
    <name type="synonym">Charadrius himantopus</name>
    <dbReference type="NCBI Taxonomy" id="225398"/>
    <lineage>
        <taxon>Eukaryota</taxon>
        <taxon>Metazoa</taxon>
        <taxon>Chordata</taxon>
        <taxon>Craniata</taxon>
        <taxon>Vertebrata</taxon>
        <taxon>Euteleostomi</taxon>
        <taxon>Archelosauria</taxon>
        <taxon>Archosauria</taxon>
        <taxon>Dinosauria</taxon>
        <taxon>Saurischia</taxon>
        <taxon>Theropoda</taxon>
        <taxon>Coelurosauria</taxon>
        <taxon>Aves</taxon>
        <taxon>Neognathae</taxon>
        <taxon>Neoaves</taxon>
        <taxon>Charadriiformes</taxon>
        <taxon>Recurvirostridae</taxon>
        <taxon>Himantopus</taxon>
    </lineage>
</organism>
<dbReference type="GO" id="GO:0016607">
    <property type="term" value="C:nuclear speck"/>
    <property type="evidence" value="ECO:0007669"/>
    <property type="project" value="TreeGrafter"/>
</dbReference>
<dbReference type="GO" id="GO:1901981">
    <property type="term" value="F:phosphatidylinositol phosphate binding"/>
    <property type="evidence" value="ECO:0007669"/>
    <property type="project" value="TreeGrafter"/>
</dbReference>
<dbReference type="PANTHER" id="PTHR13196">
    <property type="entry name" value="DENN DOMAIN-CONTAINING"/>
    <property type="match status" value="1"/>
</dbReference>
<dbReference type="Gene3D" id="3.30.450.200">
    <property type="match status" value="1"/>
</dbReference>
<gene>
    <name evidence="6" type="primary">Dennd1b</name>
    <name evidence="6" type="ORF">HIMHIM_R01174</name>
</gene>
<dbReference type="InterPro" id="IPR005112">
    <property type="entry name" value="dDENN_dom"/>
</dbReference>
<dbReference type="SMART" id="SM00799">
    <property type="entry name" value="DENN"/>
    <property type="match status" value="1"/>
</dbReference>
<comment type="caution">
    <text evidence="6">The sequence shown here is derived from an EMBL/GenBank/DDBJ whole genome shotgun (WGS) entry which is preliminary data.</text>
</comment>
<sequence length="666" mass="73870">SYLPWFEVYYKLLNTLADYLAKEQENDSNDLLKSLYSHPVPKANALVSLSVHSYFITPDITGLPTIPESRNLTEYFVAVDVNNMLQLYASMLHERRIIITSSKLSTLTACVHASAALLYPMYWQHIYIPVLPPHLLDYCCAPMPYLIGVHLSLIERVKNRSLEDVVLLNVDTNTLETPFNDLSNLPGEVVSALKNKLKKQSTATGDGVAKAFLRAQATLFGSYRDALRYKPGEPITFCENSFVKHRSSTTKQFLETAVNLQLFKQFIDGRLSKLNAGRGFSDVFEEEITAGGFSGGNSRSYQQWMHTVKKGGALINTAMTKATPAVKTAYKFAKNQARQGIREVKSKLKHKESEEEYGTCGAGAGQTGPVYTLHYEKRANSEKRRLAQTRFNQRLSNQDFTLDEDDDDEMERTSKLSSEDSEETSAYFYDSDDSGETGITPQHQGEMDLLGEILDTLSTHSSDRGKLSGAKSLDFFKSMDDIDYKTANKSNAPSESNLTLLCSSANDQAEWNLGQDDSVLRGKQLPPSPRKQVPSGGHRESLSRLEEESSDKTFITDKVDTSSMTSPSPVRSSAQFASLESFKAGYSSCKYAKQNETLSNTSEDQLPASLAQHPSILVPWEKDGKEGNETPEEGGLLQEVVSLCKLNSAFHYGLNISKDSLSSSSS</sequence>
<feature type="region of interest" description="Disordered" evidence="4">
    <location>
        <begin position="519"/>
        <end position="570"/>
    </location>
</feature>
<dbReference type="PANTHER" id="PTHR13196:SF24">
    <property type="entry name" value="DENN DOMAIN-CONTAINING PROTEIN 1B"/>
    <property type="match status" value="1"/>
</dbReference>
<comment type="subcellular location">
    <subcellularLocation>
        <location evidence="1">Cytoplasmic vesicle</location>
        <location evidence="1">Clathrin-coated vesicle</location>
    </subcellularLocation>
</comment>
<accession>A0A7L1KV10</accession>
<protein>
    <submittedName>
        <fullName evidence="6">DEN1B protein</fullName>
    </submittedName>
</protein>
<dbReference type="InterPro" id="IPR040032">
    <property type="entry name" value="DENND1A/B/C"/>
</dbReference>
<dbReference type="OrthoDB" id="206724at2759"/>
<dbReference type="GO" id="GO:0032456">
    <property type="term" value="P:endocytic recycling"/>
    <property type="evidence" value="ECO:0007669"/>
    <property type="project" value="TreeGrafter"/>
</dbReference>
<keyword evidence="7" id="KW-1185">Reference proteome</keyword>
<dbReference type="Proteomes" id="UP000571567">
    <property type="component" value="Unassembled WGS sequence"/>
</dbReference>
<dbReference type="GO" id="GO:0006897">
    <property type="term" value="P:endocytosis"/>
    <property type="evidence" value="ECO:0007669"/>
    <property type="project" value="TreeGrafter"/>
</dbReference>
<evidence type="ECO:0000313" key="7">
    <source>
        <dbReference type="Proteomes" id="UP000571567"/>
    </source>
</evidence>
<dbReference type="SMART" id="SM00801">
    <property type="entry name" value="dDENN"/>
    <property type="match status" value="1"/>
</dbReference>
<evidence type="ECO:0000256" key="1">
    <source>
        <dbReference type="ARBA" id="ARBA00004132"/>
    </source>
</evidence>
<feature type="non-terminal residue" evidence="6">
    <location>
        <position position="1"/>
    </location>
</feature>
<dbReference type="FunFam" id="3.40.50.11500:FF:000001">
    <property type="entry name" value="Putative DENN domain-containing protein 1A"/>
    <property type="match status" value="1"/>
</dbReference>
<evidence type="ECO:0000259" key="5">
    <source>
        <dbReference type="PROSITE" id="PS50211"/>
    </source>
</evidence>
<feature type="region of interest" description="Disordered" evidence="4">
    <location>
        <begin position="392"/>
        <end position="442"/>
    </location>
</feature>
<feature type="compositionally biased region" description="Acidic residues" evidence="4">
    <location>
        <begin position="401"/>
        <end position="410"/>
    </location>
</feature>
<dbReference type="GO" id="GO:0005829">
    <property type="term" value="C:cytosol"/>
    <property type="evidence" value="ECO:0007669"/>
    <property type="project" value="TreeGrafter"/>
</dbReference>
<evidence type="ECO:0000256" key="2">
    <source>
        <dbReference type="ARBA" id="ARBA00022658"/>
    </source>
</evidence>
<name>A0A7L1KV10_HIMHI</name>
<dbReference type="Pfam" id="PF03455">
    <property type="entry name" value="dDENN"/>
    <property type="match status" value="1"/>
</dbReference>
<dbReference type="InterPro" id="IPR037516">
    <property type="entry name" value="Tripartite_DENN"/>
</dbReference>
<keyword evidence="2" id="KW-0344">Guanine-nucleotide releasing factor</keyword>